<comment type="similarity">
    <text evidence="1">Belongs to the thaumatin family.</text>
</comment>
<proteinExistence type="inferred from homology"/>
<accession>A0A978V0H4</accession>
<evidence type="ECO:0000256" key="1">
    <source>
        <dbReference type="ARBA" id="ARBA00010607"/>
    </source>
</evidence>
<dbReference type="Proteomes" id="UP000813462">
    <property type="component" value="Unassembled WGS sequence"/>
</dbReference>
<reference evidence="2" key="1">
    <citation type="journal article" date="2021" name="Front. Plant Sci.">
        <title>Chromosome-Scale Genome Assembly for Chinese Sour Jujube and Insights Into Its Genome Evolution and Domestication Signature.</title>
        <authorList>
            <person name="Shen L.-Y."/>
            <person name="Luo H."/>
            <person name="Wang X.-L."/>
            <person name="Wang X.-M."/>
            <person name="Qiu X.-J."/>
            <person name="Liu H."/>
            <person name="Zhou S.-S."/>
            <person name="Jia K.-H."/>
            <person name="Nie S."/>
            <person name="Bao Y.-T."/>
            <person name="Zhang R.-G."/>
            <person name="Yun Q.-Z."/>
            <person name="Chai Y.-H."/>
            <person name="Lu J.-Y."/>
            <person name="Li Y."/>
            <person name="Zhao S.-W."/>
            <person name="Mao J.-F."/>
            <person name="Jia S.-G."/>
            <person name="Mao Y.-M."/>
        </authorList>
    </citation>
    <scope>NUCLEOTIDE SEQUENCE</scope>
    <source>
        <strain evidence="2">AT0</strain>
        <tissue evidence="2">Leaf</tissue>
    </source>
</reference>
<dbReference type="InterPro" id="IPR037176">
    <property type="entry name" value="Osmotin/thaumatin-like_sf"/>
</dbReference>
<organism evidence="2 3">
    <name type="scientific">Ziziphus jujuba var. spinosa</name>
    <dbReference type="NCBI Taxonomy" id="714518"/>
    <lineage>
        <taxon>Eukaryota</taxon>
        <taxon>Viridiplantae</taxon>
        <taxon>Streptophyta</taxon>
        <taxon>Embryophyta</taxon>
        <taxon>Tracheophyta</taxon>
        <taxon>Spermatophyta</taxon>
        <taxon>Magnoliopsida</taxon>
        <taxon>eudicotyledons</taxon>
        <taxon>Gunneridae</taxon>
        <taxon>Pentapetalae</taxon>
        <taxon>rosids</taxon>
        <taxon>fabids</taxon>
        <taxon>Rosales</taxon>
        <taxon>Rhamnaceae</taxon>
        <taxon>Paliureae</taxon>
        <taxon>Ziziphus</taxon>
    </lineage>
</organism>
<dbReference type="SUPFAM" id="SSF49870">
    <property type="entry name" value="Osmotin, thaumatin-like protein"/>
    <property type="match status" value="1"/>
</dbReference>
<dbReference type="Pfam" id="PF00314">
    <property type="entry name" value="Thaumatin"/>
    <property type="match status" value="1"/>
</dbReference>
<sequence>MQQMGWVNFKNGSNLPIIVVSIDNGTEDQHHTTIGCVVNLISLSPPEFLYNNKSLGCKNTFQAFVDASIYCTSNATVASCEPNCYTNCFKEACPWAISFVNDKSNISYCPLV</sequence>
<evidence type="ECO:0000313" key="2">
    <source>
        <dbReference type="EMBL" id="KAH7520740.1"/>
    </source>
</evidence>
<gene>
    <name evidence="2" type="ORF">FEM48_Zijuj08G0177400</name>
</gene>
<dbReference type="Gene3D" id="2.60.110.10">
    <property type="entry name" value="Thaumatin"/>
    <property type="match status" value="1"/>
</dbReference>
<dbReference type="EMBL" id="JAEACU010000008">
    <property type="protein sequence ID" value="KAH7520740.1"/>
    <property type="molecule type" value="Genomic_DNA"/>
</dbReference>
<comment type="caution">
    <text evidence="2">The sequence shown here is derived from an EMBL/GenBank/DDBJ whole genome shotgun (WGS) entry which is preliminary data.</text>
</comment>
<protein>
    <submittedName>
        <fullName evidence="2">Uncharacterized protein</fullName>
    </submittedName>
</protein>
<dbReference type="AlphaFoldDB" id="A0A978V0H4"/>
<evidence type="ECO:0000313" key="3">
    <source>
        <dbReference type="Proteomes" id="UP000813462"/>
    </source>
</evidence>
<dbReference type="InterPro" id="IPR001938">
    <property type="entry name" value="Thaumatin"/>
</dbReference>
<name>A0A978V0H4_ZIZJJ</name>